<accession>A0A939BXR1</accession>
<dbReference type="CDD" id="cd01097">
    <property type="entry name" value="Tetrahydromethanopterin_reductase"/>
    <property type="match status" value="1"/>
</dbReference>
<dbReference type="SUPFAM" id="SSF51679">
    <property type="entry name" value="Bacterial luciferase-like"/>
    <property type="match status" value="1"/>
</dbReference>
<keyword evidence="1" id="KW-0560">Oxidoreductase</keyword>
<dbReference type="EMBL" id="JAERWK010000021">
    <property type="protein sequence ID" value="MBM9468818.1"/>
    <property type="molecule type" value="Genomic_DNA"/>
</dbReference>
<evidence type="ECO:0000313" key="4">
    <source>
        <dbReference type="Proteomes" id="UP000663792"/>
    </source>
</evidence>
<dbReference type="GO" id="GO:0016705">
    <property type="term" value="F:oxidoreductase activity, acting on paired donors, with incorporation or reduction of molecular oxygen"/>
    <property type="evidence" value="ECO:0007669"/>
    <property type="project" value="InterPro"/>
</dbReference>
<comment type="caution">
    <text evidence="3">The sequence shown here is derived from an EMBL/GenBank/DDBJ whole genome shotgun (WGS) entry which is preliminary data.</text>
</comment>
<dbReference type="RefSeq" id="WP_205261779.1">
    <property type="nucleotide sequence ID" value="NZ_JAERWK010000021.1"/>
</dbReference>
<dbReference type="PANTHER" id="PTHR43244:SF1">
    <property type="entry name" value="5,10-METHYLENETETRAHYDROMETHANOPTERIN REDUCTASE"/>
    <property type="match status" value="1"/>
</dbReference>
<feature type="domain" description="Luciferase-like" evidence="2">
    <location>
        <begin position="9"/>
        <end position="304"/>
    </location>
</feature>
<dbReference type="Proteomes" id="UP000663792">
    <property type="component" value="Unassembled WGS sequence"/>
</dbReference>
<dbReference type="PANTHER" id="PTHR43244">
    <property type="match status" value="1"/>
</dbReference>
<dbReference type="AlphaFoldDB" id="A0A939BXR1"/>
<reference evidence="3" key="1">
    <citation type="submission" date="2021-01" db="EMBL/GenBank/DDBJ databases">
        <title>YIM 132084 draft genome.</title>
        <authorList>
            <person name="An D."/>
        </authorList>
    </citation>
    <scope>NUCLEOTIDE SEQUENCE</scope>
    <source>
        <strain evidence="3">YIM 132084</strain>
    </source>
</reference>
<gene>
    <name evidence="3" type="ORF">JL106_16160</name>
</gene>
<sequence length="336" mass="35657">MSDDLRVGVSVGGSGSFRDHVVLAQQAERRGFDLITTGDNGAETFALLGALAVATERVELIASIAGWTRTPATMAHAAATVSALSDGRFTLGLGPTPKAWVEGWHGMEFDPVLPRMKEYVTAVRACLAATPDAPTDVTGQWFSTHGYTNWGMQAPPTPVALGVTLPRMTELAGEVCDGVMLNSIVPFEAVNTATRDRLDTGRSRGPLADRPLRVGIGRFAGVDDDRDRAYDLCRAQIAFYFQIPYFATVLEPYGFEAEVAAGTAAAAAGDQQAMVAAVSDRLVDALGVAGTPAEARERLQAYAGQVDWVVLAGTMNLPAEMGRAHTARILEVFGRS</sequence>
<dbReference type="Pfam" id="PF00296">
    <property type="entry name" value="Bac_luciferase"/>
    <property type="match status" value="1"/>
</dbReference>
<dbReference type="InterPro" id="IPR050564">
    <property type="entry name" value="F420-G6PD/mer"/>
</dbReference>
<evidence type="ECO:0000256" key="1">
    <source>
        <dbReference type="ARBA" id="ARBA00023002"/>
    </source>
</evidence>
<proteinExistence type="predicted"/>
<dbReference type="Gene3D" id="3.20.20.30">
    <property type="entry name" value="Luciferase-like domain"/>
    <property type="match status" value="1"/>
</dbReference>
<keyword evidence="4" id="KW-1185">Reference proteome</keyword>
<evidence type="ECO:0000313" key="3">
    <source>
        <dbReference type="EMBL" id="MBM9468818.1"/>
    </source>
</evidence>
<protein>
    <submittedName>
        <fullName evidence="3">LLM class flavin-dependent oxidoreductase</fullName>
    </submittedName>
</protein>
<name>A0A939BXR1_9ACTN</name>
<evidence type="ECO:0000259" key="2">
    <source>
        <dbReference type="Pfam" id="PF00296"/>
    </source>
</evidence>
<organism evidence="3 4">
    <name type="scientific">Nakamurella leprariae</name>
    <dbReference type="NCBI Taxonomy" id="2803911"/>
    <lineage>
        <taxon>Bacteria</taxon>
        <taxon>Bacillati</taxon>
        <taxon>Actinomycetota</taxon>
        <taxon>Actinomycetes</taxon>
        <taxon>Nakamurellales</taxon>
        <taxon>Nakamurellaceae</taxon>
        <taxon>Nakamurella</taxon>
    </lineage>
</organism>
<dbReference type="InterPro" id="IPR011251">
    <property type="entry name" value="Luciferase-like_dom"/>
</dbReference>
<dbReference type="InterPro" id="IPR036661">
    <property type="entry name" value="Luciferase-like_sf"/>
</dbReference>